<evidence type="ECO:0000256" key="4">
    <source>
        <dbReference type="ARBA" id="ARBA00022723"/>
    </source>
</evidence>
<comment type="similarity">
    <text evidence="2">Belongs to the krueppel C2H2-type zinc-finger protein family.</text>
</comment>
<feature type="domain" description="C2H2-type" evidence="14">
    <location>
        <begin position="170"/>
        <end position="197"/>
    </location>
</feature>
<evidence type="ECO:0000313" key="15">
    <source>
        <dbReference type="EMBL" id="KAG5851742.1"/>
    </source>
</evidence>
<dbReference type="Proteomes" id="UP001044222">
    <property type="component" value="Unassembled WGS sequence"/>
</dbReference>
<evidence type="ECO:0000256" key="7">
    <source>
        <dbReference type="ARBA" id="ARBA00022833"/>
    </source>
</evidence>
<evidence type="ECO:0000256" key="1">
    <source>
        <dbReference type="ARBA" id="ARBA00004123"/>
    </source>
</evidence>
<keyword evidence="9" id="KW-0238">DNA-binding</keyword>
<feature type="compositionally biased region" description="Polar residues" evidence="13">
    <location>
        <begin position="566"/>
        <end position="575"/>
    </location>
</feature>
<feature type="domain" description="C2H2-type" evidence="14">
    <location>
        <begin position="142"/>
        <end position="169"/>
    </location>
</feature>
<keyword evidence="7" id="KW-0862">Zinc</keyword>
<dbReference type="SUPFAM" id="SSF57667">
    <property type="entry name" value="beta-beta-alpha zinc fingers"/>
    <property type="match status" value="2"/>
</dbReference>
<evidence type="ECO:0000256" key="3">
    <source>
        <dbReference type="ARBA" id="ARBA00022491"/>
    </source>
</evidence>
<feature type="region of interest" description="Disordered" evidence="13">
    <location>
        <begin position="253"/>
        <end position="371"/>
    </location>
</feature>
<keyword evidence="4" id="KW-0479">Metal-binding</keyword>
<feature type="compositionally biased region" description="Low complexity" evidence="13">
    <location>
        <begin position="328"/>
        <end position="338"/>
    </location>
</feature>
<evidence type="ECO:0000256" key="11">
    <source>
        <dbReference type="ARBA" id="ARBA00023242"/>
    </source>
</evidence>
<dbReference type="GO" id="GO:0008270">
    <property type="term" value="F:zinc ion binding"/>
    <property type="evidence" value="ECO:0007669"/>
    <property type="project" value="UniProtKB-KW"/>
</dbReference>
<feature type="region of interest" description="Disordered" evidence="13">
    <location>
        <begin position="552"/>
        <end position="575"/>
    </location>
</feature>
<dbReference type="Gene3D" id="3.30.160.60">
    <property type="entry name" value="Classic Zinc Finger"/>
    <property type="match status" value="4"/>
</dbReference>
<protein>
    <recommendedName>
        <fullName evidence="14">C2H2-type domain-containing protein</fullName>
    </recommendedName>
</protein>
<evidence type="ECO:0000256" key="10">
    <source>
        <dbReference type="ARBA" id="ARBA00023163"/>
    </source>
</evidence>
<proteinExistence type="inferred from homology"/>
<dbReference type="InterPro" id="IPR013087">
    <property type="entry name" value="Znf_C2H2_type"/>
</dbReference>
<dbReference type="PANTHER" id="PTHR23235:SF155">
    <property type="entry name" value="EARLY GROWTH RESPONSE 4-RELATED"/>
    <property type="match status" value="1"/>
</dbReference>
<dbReference type="GO" id="GO:0000981">
    <property type="term" value="F:DNA-binding transcription factor activity, RNA polymerase II-specific"/>
    <property type="evidence" value="ECO:0007669"/>
    <property type="project" value="TreeGrafter"/>
</dbReference>
<comment type="caution">
    <text evidence="15">The sequence shown here is derived from an EMBL/GenBank/DDBJ whole genome shotgun (WGS) entry which is preliminary data.</text>
</comment>
<name>A0A9D3S6D6_ANGAN</name>
<feature type="region of interest" description="Disordered" evidence="13">
    <location>
        <begin position="665"/>
        <end position="700"/>
    </location>
</feature>
<feature type="compositionally biased region" description="Basic and acidic residues" evidence="13">
    <location>
        <begin position="288"/>
        <end position="313"/>
    </location>
</feature>
<dbReference type="EMBL" id="JAFIRN010000003">
    <property type="protein sequence ID" value="KAG5851742.1"/>
    <property type="molecule type" value="Genomic_DNA"/>
</dbReference>
<dbReference type="SMART" id="SM00355">
    <property type="entry name" value="ZnF_C2H2"/>
    <property type="match status" value="4"/>
</dbReference>
<dbReference type="FunFam" id="3.30.160.60:FF:000042">
    <property type="entry name" value="Zinc finger protein 148"/>
    <property type="match status" value="2"/>
</dbReference>
<accession>A0A9D3S6D6</accession>
<reference evidence="15" key="1">
    <citation type="submission" date="2021-01" db="EMBL/GenBank/DDBJ databases">
        <title>A chromosome-scale assembly of European eel, Anguilla anguilla.</title>
        <authorList>
            <person name="Henkel C."/>
            <person name="Jong-Raadsen S.A."/>
            <person name="Dufour S."/>
            <person name="Weltzien F.-A."/>
            <person name="Palstra A.P."/>
            <person name="Pelster B."/>
            <person name="Spaink H.P."/>
            <person name="Van Den Thillart G.E."/>
            <person name="Jansen H."/>
            <person name="Zahm M."/>
            <person name="Klopp C."/>
            <person name="Cedric C."/>
            <person name="Louis A."/>
            <person name="Berthelot C."/>
            <person name="Parey E."/>
            <person name="Roest Crollius H."/>
            <person name="Montfort J."/>
            <person name="Robinson-Rechavi M."/>
            <person name="Bucao C."/>
            <person name="Bouchez O."/>
            <person name="Gislard M."/>
            <person name="Lluch J."/>
            <person name="Milhes M."/>
            <person name="Lampietro C."/>
            <person name="Lopez Roques C."/>
            <person name="Donnadieu C."/>
            <person name="Braasch I."/>
            <person name="Desvignes T."/>
            <person name="Postlethwait J."/>
            <person name="Bobe J."/>
            <person name="Guiguen Y."/>
            <person name="Dirks R."/>
        </authorList>
    </citation>
    <scope>NUCLEOTIDE SEQUENCE</scope>
    <source>
        <strain evidence="15">Tag_6206</strain>
        <tissue evidence="15">Liver</tissue>
    </source>
</reference>
<comment type="subcellular location">
    <subcellularLocation>
        <location evidence="1">Nucleus</location>
    </subcellularLocation>
</comment>
<dbReference type="InterPro" id="IPR036236">
    <property type="entry name" value="Znf_C2H2_sf"/>
</dbReference>
<feature type="domain" description="C2H2-type" evidence="14">
    <location>
        <begin position="198"/>
        <end position="225"/>
    </location>
</feature>
<keyword evidence="6 12" id="KW-0863">Zinc-finger</keyword>
<feature type="domain" description="C2H2-type" evidence="14">
    <location>
        <begin position="226"/>
        <end position="254"/>
    </location>
</feature>
<evidence type="ECO:0000259" key="14">
    <source>
        <dbReference type="PROSITE" id="PS50157"/>
    </source>
</evidence>
<dbReference type="Pfam" id="PF00096">
    <property type="entry name" value="zf-C2H2"/>
    <property type="match status" value="2"/>
</dbReference>
<keyword evidence="5" id="KW-0677">Repeat</keyword>
<feature type="compositionally biased region" description="Polar residues" evidence="13">
    <location>
        <begin position="593"/>
        <end position="609"/>
    </location>
</feature>
<dbReference type="PANTHER" id="PTHR23235">
    <property type="entry name" value="KRUEPPEL-LIKE TRANSCRIPTION FACTOR"/>
    <property type="match status" value="1"/>
</dbReference>
<organism evidence="15 16">
    <name type="scientific">Anguilla anguilla</name>
    <name type="common">European freshwater eel</name>
    <name type="synonym">Muraena anguilla</name>
    <dbReference type="NCBI Taxonomy" id="7936"/>
    <lineage>
        <taxon>Eukaryota</taxon>
        <taxon>Metazoa</taxon>
        <taxon>Chordata</taxon>
        <taxon>Craniata</taxon>
        <taxon>Vertebrata</taxon>
        <taxon>Euteleostomi</taxon>
        <taxon>Actinopterygii</taxon>
        <taxon>Neopterygii</taxon>
        <taxon>Teleostei</taxon>
        <taxon>Anguilliformes</taxon>
        <taxon>Anguillidae</taxon>
        <taxon>Anguilla</taxon>
    </lineage>
</organism>
<dbReference type="GO" id="GO:0005634">
    <property type="term" value="C:nucleus"/>
    <property type="evidence" value="ECO:0007669"/>
    <property type="project" value="UniProtKB-SubCell"/>
</dbReference>
<dbReference type="GO" id="GO:0000978">
    <property type="term" value="F:RNA polymerase II cis-regulatory region sequence-specific DNA binding"/>
    <property type="evidence" value="ECO:0007669"/>
    <property type="project" value="TreeGrafter"/>
</dbReference>
<sequence length="700" mass="76757">MNRDEKPGGMLIKCSSPADLNPPFRGMDWRRAGAGFPELMLNGQDFAHHTLLVDREEDEEEGIARRFVLPRGLASMDGLMVRKETDNIKQEFKLSDAVMQIKKEGEELTDFQKKKKIKQHPPAKIVGMNEDGSLGLQSARPHVCEHCSATFRTNYHLQRHAFIHTGEKPFQCSHCDMRFIQKYLLQRHEKIHTGEKPYRCDECGMKFIQKYHMERHKRTHSGEKPYQCSHCQQLFSRTDRVLKHQRLCRESRRADELHAGDGLALSGQGLGYSPLPGDRSRPKKQRHKANDKPWHPVKDEYEPAECSAERRDSPVGIGRLAEVPAPETTGTSPGTPSSLADKPGFPGLESHADLDPRRGAPGKPAASSTNYDDAVQFLKKRRYLQAGGPSSSRDGTLNAGIAAQTSGSRSAGASIGNDAATACISNSHAAKTEIKSTQDKNILTDEVFQTLLDHYSNKAGGQPEVSFGVDDTEVTSRVSVHSSDVSAGGHVEALGMSAQAPPSGNAGVLQEYSKFLQQTLERTSQNDSYLNTQSLTCVPKSQSLSHQPKFSAIDTHYTSSSRSRSGMNPSLSTRMSSEKSHFGLLFGDSQHSFSFSGEETNPSSVSSTEDFLEQVTPPKKSDSQVTDSPFQIGAFEQNLRSQFQSSGSAVSSLFSFSSGAVNLHGHESGTDFSEYPLASVADGRTPPTSSLDSTGSQMYS</sequence>
<feature type="compositionally biased region" description="Polar residues" evidence="13">
    <location>
        <begin position="686"/>
        <end position="700"/>
    </location>
</feature>
<evidence type="ECO:0000256" key="9">
    <source>
        <dbReference type="ARBA" id="ARBA00023125"/>
    </source>
</evidence>
<evidence type="ECO:0000256" key="8">
    <source>
        <dbReference type="ARBA" id="ARBA00023015"/>
    </source>
</evidence>
<evidence type="ECO:0000256" key="12">
    <source>
        <dbReference type="PROSITE-ProRule" id="PRU00042"/>
    </source>
</evidence>
<keyword evidence="11" id="KW-0539">Nucleus</keyword>
<dbReference type="AlphaFoldDB" id="A0A9D3S6D6"/>
<feature type="region of interest" description="Disordered" evidence="13">
    <location>
        <begin position="593"/>
        <end position="627"/>
    </location>
</feature>
<keyword evidence="10" id="KW-0804">Transcription</keyword>
<dbReference type="PROSITE" id="PS50157">
    <property type="entry name" value="ZINC_FINGER_C2H2_2"/>
    <property type="match status" value="4"/>
</dbReference>
<evidence type="ECO:0000256" key="5">
    <source>
        <dbReference type="ARBA" id="ARBA00022737"/>
    </source>
</evidence>
<evidence type="ECO:0000256" key="2">
    <source>
        <dbReference type="ARBA" id="ARBA00006991"/>
    </source>
</evidence>
<evidence type="ECO:0000313" key="16">
    <source>
        <dbReference type="Proteomes" id="UP001044222"/>
    </source>
</evidence>
<evidence type="ECO:0000256" key="13">
    <source>
        <dbReference type="SAM" id="MobiDB-lite"/>
    </source>
</evidence>
<dbReference type="PROSITE" id="PS00028">
    <property type="entry name" value="ZINC_FINGER_C2H2_1"/>
    <property type="match status" value="3"/>
</dbReference>
<keyword evidence="3" id="KW-0678">Repressor</keyword>
<keyword evidence="16" id="KW-1185">Reference proteome</keyword>
<evidence type="ECO:0000256" key="6">
    <source>
        <dbReference type="ARBA" id="ARBA00022771"/>
    </source>
</evidence>
<gene>
    <name evidence="15" type="ORF">ANANG_G00054990</name>
</gene>
<dbReference type="FunFam" id="3.30.160.60:FF:000067">
    <property type="entry name" value="Vascular endothelial zinc finger 1"/>
    <property type="match status" value="1"/>
</dbReference>
<keyword evidence="8" id="KW-0805">Transcription regulation</keyword>